<keyword evidence="2" id="KW-1185">Reference proteome</keyword>
<comment type="caution">
    <text evidence="1">The sequence shown here is derived from an EMBL/GenBank/DDBJ whole genome shotgun (WGS) entry which is preliminary data.</text>
</comment>
<evidence type="ECO:0000313" key="2">
    <source>
        <dbReference type="Proteomes" id="UP001497472"/>
    </source>
</evidence>
<sequence>MFGFIFVLHNNGKRAKAQKRRALAPGTCAPLYSFNKLIDVRDAAGAELKSASSTDQTTLVETRERAHWACLARGPRGAHRVLVSCGFKYSVERRTARTERKLATANGERTSKTTSSCNVTCEFAGKGQLEATRRVQRMQQRGAVTEILVRGALWRVRRAGRSASGHRSCKCNCARLHPTNPHGRPYPPSPHLGHLMAT</sequence>
<organism evidence="1 2">
    <name type="scientific">Leptosia nina</name>
    <dbReference type="NCBI Taxonomy" id="320188"/>
    <lineage>
        <taxon>Eukaryota</taxon>
        <taxon>Metazoa</taxon>
        <taxon>Ecdysozoa</taxon>
        <taxon>Arthropoda</taxon>
        <taxon>Hexapoda</taxon>
        <taxon>Insecta</taxon>
        <taxon>Pterygota</taxon>
        <taxon>Neoptera</taxon>
        <taxon>Endopterygota</taxon>
        <taxon>Lepidoptera</taxon>
        <taxon>Glossata</taxon>
        <taxon>Ditrysia</taxon>
        <taxon>Papilionoidea</taxon>
        <taxon>Pieridae</taxon>
        <taxon>Pierinae</taxon>
        <taxon>Leptosia</taxon>
    </lineage>
</organism>
<evidence type="ECO:0000313" key="1">
    <source>
        <dbReference type="EMBL" id="CAK1554902.1"/>
    </source>
</evidence>
<reference evidence="1 2" key="1">
    <citation type="submission" date="2023-11" db="EMBL/GenBank/DDBJ databases">
        <authorList>
            <person name="Okamura Y."/>
        </authorList>
    </citation>
    <scope>NUCLEOTIDE SEQUENCE [LARGE SCALE GENOMIC DNA]</scope>
</reference>
<dbReference type="Proteomes" id="UP001497472">
    <property type="component" value="Unassembled WGS sequence"/>
</dbReference>
<gene>
    <name evidence="1" type="ORF">LNINA_LOCUS13757</name>
</gene>
<accession>A0AAV1JZD6</accession>
<proteinExistence type="predicted"/>
<name>A0AAV1JZD6_9NEOP</name>
<protein>
    <submittedName>
        <fullName evidence="1">Uncharacterized protein</fullName>
    </submittedName>
</protein>
<dbReference type="EMBL" id="CAVLEF010000279">
    <property type="protein sequence ID" value="CAK1554902.1"/>
    <property type="molecule type" value="Genomic_DNA"/>
</dbReference>
<dbReference type="AlphaFoldDB" id="A0AAV1JZD6"/>